<name>A0A7J7HEC8_CAMSI</name>
<dbReference type="Proteomes" id="UP000593564">
    <property type="component" value="Unassembled WGS sequence"/>
</dbReference>
<evidence type="ECO:0000313" key="2">
    <source>
        <dbReference type="Proteomes" id="UP000593564"/>
    </source>
</evidence>
<proteinExistence type="predicted"/>
<reference evidence="2" key="1">
    <citation type="journal article" date="2020" name="Nat. Commun.">
        <title>Genome assembly of wild tea tree DASZ reveals pedigree and selection history of tea varieties.</title>
        <authorList>
            <person name="Zhang W."/>
            <person name="Zhang Y."/>
            <person name="Qiu H."/>
            <person name="Guo Y."/>
            <person name="Wan H."/>
            <person name="Zhang X."/>
            <person name="Scossa F."/>
            <person name="Alseekh S."/>
            <person name="Zhang Q."/>
            <person name="Wang P."/>
            <person name="Xu L."/>
            <person name="Schmidt M.H."/>
            <person name="Jia X."/>
            <person name="Li D."/>
            <person name="Zhu A."/>
            <person name="Guo F."/>
            <person name="Chen W."/>
            <person name="Ni D."/>
            <person name="Usadel B."/>
            <person name="Fernie A.R."/>
            <person name="Wen W."/>
        </authorList>
    </citation>
    <scope>NUCLEOTIDE SEQUENCE [LARGE SCALE GENOMIC DNA]</scope>
    <source>
        <strain evidence="2">cv. G240</strain>
    </source>
</reference>
<protein>
    <submittedName>
        <fullName evidence="1">Uncharacterized protein</fullName>
    </submittedName>
</protein>
<keyword evidence="2" id="KW-1185">Reference proteome</keyword>
<evidence type="ECO:0000313" key="1">
    <source>
        <dbReference type="EMBL" id="KAF5950264.1"/>
    </source>
</evidence>
<accession>A0A7J7HEC8</accession>
<reference evidence="1 2" key="2">
    <citation type="submission" date="2020-07" db="EMBL/GenBank/DDBJ databases">
        <title>Genome assembly of wild tea tree DASZ reveals pedigree and selection history of tea varieties.</title>
        <authorList>
            <person name="Zhang W."/>
        </authorList>
    </citation>
    <scope>NUCLEOTIDE SEQUENCE [LARGE SCALE GENOMIC DNA]</scope>
    <source>
        <strain evidence="2">cv. G240</strain>
        <tissue evidence="1">Leaf</tissue>
    </source>
</reference>
<gene>
    <name evidence="1" type="ORF">HYC85_012257</name>
</gene>
<comment type="caution">
    <text evidence="1">The sequence shown here is derived from an EMBL/GenBank/DDBJ whole genome shotgun (WGS) entry which is preliminary data.</text>
</comment>
<dbReference type="EMBL" id="JACBKZ010000005">
    <property type="protein sequence ID" value="KAF5950264.1"/>
    <property type="molecule type" value="Genomic_DNA"/>
</dbReference>
<organism evidence="1 2">
    <name type="scientific">Camellia sinensis</name>
    <name type="common">Tea plant</name>
    <name type="synonym">Thea sinensis</name>
    <dbReference type="NCBI Taxonomy" id="4442"/>
    <lineage>
        <taxon>Eukaryota</taxon>
        <taxon>Viridiplantae</taxon>
        <taxon>Streptophyta</taxon>
        <taxon>Embryophyta</taxon>
        <taxon>Tracheophyta</taxon>
        <taxon>Spermatophyta</taxon>
        <taxon>Magnoliopsida</taxon>
        <taxon>eudicotyledons</taxon>
        <taxon>Gunneridae</taxon>
        <taxon>Pentapetalae</taxon>
        <taxon>asterids</taxon>
        <taxon>Ericales</taxon>
        <taxon>Theaceae</taxon>
        <taxon>Camellia</taxon>
    </lineage>
</organism>
<sequence length="58" mass="6530">MKSHNNSYVKNLEGNKMQNHNNSFAFGEMRQNAITCCGMREATKSSAKSYIEPLTICT</sequence>
<dbReference type="AlphaFoldDB" id="A0A7J7HEC8"/>